<dbReference type="SUPFAM" id="SSF46785">
    <property type="entry name" value="Winged helix' DNA-binding domain"/>
    <property type="match status" value="1"/>
</dbReference>
<dbReference type="CDD" id="cd07377">
    <property type="entry name" value="WHTH_GntR"/>
    <property type="match status" value="1"/>
</dbReference>
<feature type="region of interest" description="Disordered" evidence="4">
    <location>
        <begin position="212"/>
        <end position="238"/>
    </location>
</feature>
<gene>
    <name evidence="7" type="ORF">ACFQ2K_22240</name>
</gene>
<evidence type="ECO:0000313" key="7">
    <source>
        <dbReference type="EMBL" id="MFD0625076.1"/>
    </source>
</evidence>
<evidence type="ECO:0000313" key="8">
    <source>
        <dbReference type="Proteomes" id="UP001596915"/>
    </source>
</evidence>
<keyword evidence="3" id="KW-0804">Transcription</keyword>
<keyword evidence="8" id="KW-1185">Reference proteome</keyword>
<sequence>MALPSVRRSVLVDDVIQRLRDEITSGRWPVGARIPTETALIEELGIARGTLREATRALIHAGLLQARQGDGTYVRATSELSGAIQRLGSELDEVLEVRQGLDAQAARLAAARITPEGLDGLAALLTRRAAAWRQRDREAWIEADHGFHQAVAAGGGNRLLNDLYAALGPALRRSMATHWEDHGFDGADPRGHEDLLDALRAGDAGRAALSATSNIDATGDWHATTPPSRPGTSLPEPG</sequence>
<organism evidence="7 8">
    <name type="scientific">Streptomyces sanglieri</name>
    <dbReference type="NCBI Taxonomy" id="193460"/>
    <lineage>
        <taxon>Bacteria</taxon>
        <taxon>Bacillati</taxon>
        <taxon>Actinomycetota</taxon>
        <taxon>Actinomycetes</taxon>
        <taxon>Kitasatosporales</taxon>
        <taxon>Streptomycetaceae</taxon>
        <taxon>Streptomyces</taxon>
    </lineage>
</organism>
<dbReference type="InterPro" id="IPR009263">
    <property type="entry name" value="SERTA_dom"/>
</dbReference>
<dbReference type="SMART" id="SM00895">
    <property type="entry name" value="FCD"/>
    <property type="match status" value="1"/>
</dbReference>
<evidence type="ECO:0000259" key="5">
    <source>
        <dbReference type="PROSITE" id="PS50949"/>
    </source>
</evidence>
<dbReference type="SUPFAM" id="SSF48008">
    <property type="entry name" value="GntR ligand-binding domain-like"/>
    <property type="match status" value="1"/>
</dbReference>
<accession>A0ABW2WU67</accession>
<dbReference type="InterPro" id="IPR036388">
    <property type="entry name" value="WH-like_DNA-bd_sf"/>
</dbReference>
<dbReference type="InterPro" id="IPR036390">
    <property type="entry name" value="WH_DNA-bd_sf"/>
</dbReference>
<evidence type="ECO:0000256" key="2">
    <source>
        <dbReference type="ARBA" id="ARBA00023125"/>
    </source>
</evidence>
<evidence type="ECO:0000256" key="4">
    <source>
        <dbReference type="SAM" id="MobiDB-lite"/>
    </source>
</evidence>
<reference evidence="8" key="1">
    <citation type="journal article" date="2019" name="Int. J. Syst. Evol. Microbiol.">
        <title>The Global Catalogue of Microorganisms (GCM) 10K type strain sequencing project: providing services to taxonomists for standard genome sequencing and annotation.</title>
        <authorList>
            <consortium name="The Broad Institute Genomics Platform"/>
            <consortium name="The Broad Institute Genome Sequencing Center for Infectious Disease"/>
            <person name="Wu L."/>
            <person name="Ma J."/>
        </authorList>
    </citation>
    <scope>NUCLEOTIDE SEQUENCE [LARGE SCALE GENOMIC DNA]</scope>
    <source>
        <strain evidence="8">JCM 12607</strain>
    </source>
</reference>
<keyword evidence="1" id="KW-0805">Transcription regulation</keyword>
<dbReference type="InterPro" id="IPR000524">
    <property type="entry name" value="Tscrpt_reg_HTH_GntR"/>
</dbReference>
<dbReference type="PRINTS" id="PR00035">
    <property type="entry name" value="HTHGNTR"/>
</dbReference>
<comment type="caution">
    <text evidence="7">The sequence shown here is derived from an EMBL/GenBank/DDBJ whole genome shotgun (WGS) entry which is preliminary data.</text>
</comment>
<feature type="domain" description="HTH gntR-type" evidence="5">
    <location>
        <begin position="9"/>
        <end position="77"/>
    </location>
</feature>
<dbReference type="PROSITE" id="PS50949">
    <property type="entry name" value="HTH_GNTR"/>
    <property type="match status" value="1"/>
</dbReference>
<dbReference type="Gene3D" id="1.20.120.530">
    <property type="entry name" value="GntR ligand-binding domain-like"/>
    <property type="match status" value="1"/>
</dbReference>
<dbReference type="Pfam" id="PF07729">
    <property type="entry name" value="FCD"/>
    <property type="match status" value="1"/>
</dbReference>
<dbReference type="PANTHER" id="PTHR43537:SF47">
    <property type="entry name" value="REGULATORY PROTEIN GNTR HTH"/>
    <property type="match status" value="1"/>
</dbReference>
<dbReference type="InterPro" id="IPR008920">
    <property type="entry name" value="TF_FadR/GntR_C"/>
</dbReference>
<feature type="domain" description="SERTA" evidence="6">
    <location>
        <begin position="1"/>
        <end position="27"/>
    </location>
</feature>
<dbReference type="EMBL" id="JBHTGL010000008">
    <property type="protein sequence ID" value="MFD0625076.1"/>
    <property type="molecule type" value="Genomic_DNA"/>
</dbReference>
<evidence type="ECO:0000256" key="1">
    <source>
        <dbReference type="ARBA" id="ARBA00023015"/>
    </source>
</evidence>
<keyword evidence="2" id="KW-0238">DNA-binding</keyword>
<proteinExistence type="predicted"/>
<dbReference type="Pfam" id="PF00392">
    <property type="entry name" value="GntR"/>
    <property type="match status" value="1"/>
</dbReference>
<evidence type="ECO:0000256" key="3">
    <source>
        <dbReference type="ARBA" id="ARBA00023163"/>
    </source>
</evidence>
<name>A0ABW2WU67_9ACTN</name>
<dbReference type="Proteomes" id="UP001596915">
    <property type="component" value="Unassembled WGS sequence"/>
</dbReference>
<dbReference type="SMART" id="SM00345">
    <property type="entry name" value="HTH_GNTR"/>
    <property type="match status" value="1"/>
</dbReference>
<dbReference type="PROSITE" id="PS51053">
    <property type="entry name" value="SERTA"/>
    <property type="match status" value="1"/>
</dbReference>
<evidence type="ECO:0000259" key="6">
    <source>
        <dbReference type="PROSITE" id="PS51053"/>
    </source>
</evidence>
<dbReference type="PANTHER" id="PTHR43537">
    <property type="entry name" value="TRANSCRIPTIONAL REGULATOR, GNTR FAMILY"/>
    <property type="match status" value="1"/>
</dbReference>
<dbReference type="InterPro" id="IPR011711">
    <property type="entry name" value="GntR_C"/>
</dbReference>
<protein>
    <submittedName>
        <fullName evidence="7">FadR/GntR family transcriptional regulator</fullName>
    </submittedName>
</protein>
<dbReference type="Gene3D" id="1.10.10.10">
    <property type="entry name" value="Winged helix-like DNA-binding domain superfamily/Winged helix DNA-binding domain"/>
    <property type="match status" value="1"/>
</dbReference>